<dbReference type="EMBL" id="SMFO01000005">
    <property type="protein sequence ID" value="TDE04135.1"/>
    <property type="molecule type" value="Genomic_DNA"/>
</dbReference>
<keyword evidence="3" id="KW-1185">Reference proteome</keyword>
<dbReference type="InterPro" id="IPR013078">
    <property type="entry name" value="His_Pase_superF_clade-1"/>
</dbReference>
<dbReference type="Proteomes" id="UP000294597">
    <property type="component" value="Unassembled WGS sequence"/>
</dbReference>
<feature type="signal peptide" evidence="1">
    <location>
        <begin position="1"/>
        <end position="20"/>
    </location>
</feature>
<dbReference type="InterPro" id="IPR029033">
    <property type="entry name" value="His_PPase_superfam"/>
</dbReference>
<comment type="caution">
    <text evidence="2">The sequence shown here is derived from an EMBL/GenBank/DDBJ whole genome shotgun (WGS) entry which is preliminary data.</text>
</comment>
<dbReference type="Pfam" id="PF00300">
    <property type="entry name" value="His_Phos_1"/>
    <property type="match status" value="1"/>
</dbReference>
<dbReference type="RefSeq" id="WP_132110734.1">
    <property type="nucleotide sequence ID" value="NZ_SMFO01000005.1"/>
</dbReference>
<feature type="chain" id="PRO_5020824836" evidence="1">
    <location>
        <begin position="21"/>
        <end position="181"/>
    </location>
</feature>
<dbReference type="AlphaFoldDB" id="A0A4R5D1J1"/>
<accession>A0A4R5D1J1</accession>
<keyword evidence="1" id="KW-0732">Signal</keyword>
<gene>
    <name evidence="2" type="ORF">E0F98_09275</name>
</gene>
<dbReference type="CDD" id="cd07067">
    <property type="entry name" value="HP_PGM_like"/>
    <property type="match status" value="1"/>
</dbReference>
<proteinExistence type="predicted"/>
<dbReference type="SUPFAM" id="SSF53254">
    <property type="entry name" value="Phosphoglycerate mutase-like"/>
    <property type="match status" value="1"/>
</dbReference>
<evidence type="ECO:0000256" key="1">
    <source>
        <dbReference type="SAM" id="SignalP"/>
    </source>
</evidence>
<name>A0A4R5D1J1_9FLAO</name>
<evidence type="ECO:0000313" key="2">
    <source>
        <dbReference type="EMBL" id="TDE04135.1"/>
    </source>
</evidence>
<organism evidence="2 3">
    <name type="scientific">Flavobacterium hiemivividum</name>
    <dbReference type="NCBI Taxonomy" id="2541734"/>
    <lineage>
        <taxon>Bacteria</taxon>
        <taxon>Pseudomonadati</taxon>
        <taxon>Bacteroidota</taxon>
        <taxon>Flavobacteriia</taxon>
        <taxon>Flavobacteriales</taxon>
        <taxon>Flavobacteriaceae</taxon>
        <taxon>Flavobacterium</taxon>
    </lineage>
</organism>
<evidence type="ECO:0000313" key="3">
    <source>
        <dbReference type="Proteomes" id="UP000294597"/>
    </source>
</evidence>
<reference evidence="2 3" key="1">
    <citation type="submission" date="2019-03" db="EMBL/GenBank/DDBJ databases">
        <title>Flavobacterium TSA-D2 sp. nov., isolated from arctic soil.</title>
        <authorList>
            <person name="Chaudhary D.K."/>
        </authorList>
    </citation>
    <scope>NUCLEOTIDE SEQUENCE [LARGE SCALE GENOMIC DNA]</scope>
    <source>
        <strain evidence="2 3">TSA-D2</strain>
    </source>
</reference>
<dbReference type="Gene3D" id="3.40.50.1240">
    <property type="entry name" value="Phosphoglycerate mutase-like"/>
    <property type="match status" value="1"/>
</dbReference>
<protein>
    <submittedName>
        <fullName evidence="2">Histidine phosphatase family protein</fullName>
    </submittedName>
</protein>
<sequence length="181" mass="20724">MKNYCSFLLLFLTISLFAQAEKPTRIYLVRHAEKMTNDPKEKDPLLTEYGNKRALALAKKLKYKTINNIYSTNYKRTQSTVIPSSKQQKKDIQLYDAKILTVEAAKILKENKGKTVLIVGHSNTVLETIEAFGSKRPIPSIDDQEYDYLFLLTINPNGETKVKVMHYGQANSYKEGAQMMH</sequence>